<comment type="similarity">
    <text evidence="2">Belongs to the TsaE family.</text>
</comment>
<dbReference type="PANTHER" id="PTHR33540">
    <property type="entry name" value="TRNA THREONYLCARBAMOYLADENOSINE BIOSYNTHESIS PROTEIN TSAE"/>
    <property type="match status" value="1"/>
</dbReference>
<keyword evidence="6" id="KW-0479">Metal-binding</keyword>
<dbReference type="InterPro" id="IPR003442">
    <property type="entry name" value="T6A_TsaE"/>
</dbReference>
<evidence type="ECO:0000256" key="2">
    <source>
        <dbReference type="ARBA" id="ARBA00007599"/>
    </source>
</evidence>
<dbReference type="NCBIfam" id="TIGR00150">
    <property type="entry name" value="T6A_YjeE"/>
    <property type="match status" value="1"/>
</dbReference>
<evidence type="ECO:0000256" key="9">
    <source>
        <dbReference type="ARBA" id="ARBA00022842"/>
    </source>
</evidence>
<evidence type="ECO:0000256" key="7">
    <source>
        <dbReference type="ARBA" id="ARBA00022741"/>
    </source>
</evidence>
<keyword evidence="4" id="KW-0963">Cytoplasm</keyword>
<evidence type="ECO:0000256" key="5">
    <source>
        <dbReference type="ARBA" id="ARBA00022694"/>
    </source>
</evidence>
<evidence type="ECO:0000256" key="6">
    <source>
        <dbReference type="ARBA" id="ARBA00022723"/>
    </source>
</evidence>
<sequence length="158" mass="16621">MIELKVSTAGAMQALGERIGHNCRPGDLVLLVGDLGAGKTTLAQGLGQSLGVAERVTSPTFVIARVHSTADGLPQLVHVDAYRLGTALEFDDLDLSADVDESVTVVEWGLGKAEQLARDYLVVTISRSDTGDDETRQVAISAVGERWTSNDLAVMAGS</sequence>
<accession>A0A6J6R2M4</accession>
<dbReference type="Pfam" id="PF02367">
    <property type="entry name" value="TsaE"/>
    <property type="match status" value="1"/>
</dbReference>
<dbReference type="GO" id="GO:0046872">
    <property type="term" value="F:metal ion binding"/>
    <property type="evidence" value="ECO:0007669"/>
    <property type="project" value="UniProtKB-KW"/>
</dbReference>
<evidence type="ECO:0000256" key="8">
    <source>
        <dbReference type="ARBA" id="ARBA00022840"/>
    </source>
</evidence>
<evidence type="ECO:0000256" key="3">
    <source>
        <dbReference type="ARBA" id="ARBA00019010"/>
    </source>
</evidence>
<gene>
    <name evidence="11" type="ORF">UFOPK2625_01331</name>
</gene>
<dbReference type="PANTHER" id="PTHR33540:SF2">
    <property type="entry name" value="TRNA THREONYLCARBAMOYLADENOSINE BIOSYNTHESIS PROTEIN TSAE"/>
    <property type="match status" value="1"/>
</dbReference>
<dbReference type="AlphaFoldDB" id="A0A6J6R2M4"/>
<dbReference type="Gene3D" id="3.40.50.300">
    <property type="entry name" value="P-loop containing nucleotide triphosphate hydrolases"/>
    <property type="match status" value="1"/>
</dbReference>
<dbReference type="EMBL" id="CAEZXZ010000247">
    <property type="protein sequence ID" value="CAB4717216.1"/>
    <property type="molecule type" value="Genomic_DNA"/>
</dbReference>
<proteinExistence type="inferred from homology"/>
<evidence type="ECO:0000256" key="1">
    <source>
        <dbReference type="ARBA" id="ARBA00004496"/>
    </source>
</evidence>
<evidence type="ECO:0000256" key="4">
    <source>
        <dbReference type="ARBA" id="ARBA00022490"/>
    </source>
</evidence>
<evidence type="ECO:0000313" key="11">
    <source>
        <dbReference type="EMBL" id="CAB4717216.1"/>
    </source>
</evidence>
<keyword evidence="7" id="KW-0547">Nucleotide-binding</keyword>
<evidence type="ECO:0000256" key="10">
    <source>
        <dbReference type="ARBA" id="ARBA00032441"/>
    </source>
</evidence>
<dbReference type="GO" id="GO:0002949">
    <property type="term" value="P:tRNA threonylcarbamoyladenosine modification"/>
    <property type="evidence" value="ECO:0007669"/>
    <property type="project" value="InterPro"/>
</dbReference>
<keyword evidence="5" id="KW-0819">tRNA processing</keyword>
<dbReference type="SUPFAM" id="SSF52540">
    <property type="entry name" value="P-loop containing nucleoside triphosphate hydrolases"/>
    <property type="match status" value="1"/>
</dbReference>
<protein>
    <recommendedName>
        <fullName evidence="3">tRNA threonylcarbamoyladenosine biosynthesis protein TsaE</fullName>
    </recommendedName>
    <alternativeName>
        <fullName evidence="10">t(6)A37 threonylcarbamoyladenosine biosynthesis protein TsaE</fullName>
    </alternativeName>
</protein>
<organism evidence="11">
    <name type="scientific">freshwater metagenome</name>
    <dbReference type="NCBI Taxonomy" id="449393"/>
    <lineage>
        <taxon>unclassified sequences</taxon>
        <taxon>metagenomes</taxon>
        <taxon>ecological metagenomes</taxon>
    </lineage>
</organism>
<keyword evidence="9" id="KW-0460">Magnesium</keyword>
<name>A0A6J6R2M4_9ZZZZ</name>
<dbReference type="InterPro" id="IPR027417">
    <property type="entry name" value="P-loop_NTPase"/>
</dbReference>
<dbReference type="GO" id="GO:0005524">
    <property type="term" value="F:ATP binding"/>
    <property type="evidence" value="ECO:0007669"/>
    <property type="project" value="UniProtKB-KW"/>
</dbReference>
<comment type="subcellular location">
    <subcellularLocation>
        <location evidence="1">Cytoplasm</location>
    </subcellularLocation>
</comment>
<keyword evidence="8" id="KW-0067">ATP-binding</keyword>
<dbReference type="GO" id="GO:0005737">
    <property type="term" value="C:cytoplasm"/>
    <property type="evidence" value="ECO:0007669"/>
    <property type="project" value="UniProtKB-SubCell"/>
</dbReference>
<reference evidence="11" key="1">
    <citation type="submission" date="2020-05" db="EMBL/GenBank/DDBJ databases">
        <authorList>
            <person name="Chiriac C."/>
            <person name="Salcher M."/>
            <person name="Ghai R."/>
            <person name="Kavagutti S V."/>
        </authorList>
    </citation>
    <scope>NUCLEOTIDE SEQUENCE</scope>
</reference>